<name>A0A7Y9J9G3_9ACTN</name>
<feature type="domain" description="YdbS-like PH" evidence="2">
    <location>
        <begin position="78"/>
        <end position="150"/>
    </location>
</feature>
<comment type="caution">
    <text evidence="3">The sequence shown here is derived from an EMBL/GenBank/DDBJ whole genome shotgun (WGS) entry which is preliminary data.</text>
</comment>
<evidence type="ECO:0000259" key="2">
    <source>
        <dbReference type="Pfam" id="PF03703"/>
    </source>
</evidence>
<keyword evidence="1" id="KW-1133">Transmembrane helix</keyword>
<dbReference type="Proteomes" id="UP000535511">
    <property type="component" value="Unassembled WGS sequence"/>
</dbReference>
<proteinExistence type="predicted"/>
<dbReference type="Pfam" id="PF03703">
    <property type="entry name" value="bPH_2"/>
    <property type="match status" value="1"/>
</dbReference>
<organism evidence="3 4">
    <name type="scientific">Nocardioides panaciterrulae</name>
    <dbReference type="NCBI Taxonomy" id="661492"/>
    <lineage>
        <taxon>Bacteria</taxon>
        <taxon>Bacillati</taxon>
        <taxon>Actinomycetota</taxon>
        <taxon>Actinomycetes</taxon>
        <taxon>Propionibacteriales</taxon>
        <taxon>Nocardioidaceae</taxon>
        <taxon>Nocardioides</taxon>
    </lineage>
</organism>
<keyword evidence="1" id="KW-0472">Membrane</keyword>
<evidence type="ECO:0000313" key="3">
    <source>
        <dbReference type="EMBL" id="NYD40555.1"/>
    </source>
</evidence>
<dbReference type="PANTHER" id="PTHR37938:SF1">
    <property type="entry name" value="BLL0215 PROTEIN"/>
    <property type="match status" value="1"/>
</dbReference>
<keyword evidence="1" id="KW-0812">Transmembrane</keyword>
<protein>
    <submittedName>
        <fullName evidence="3">Putative membrane protein YdbT with pleckstrin-like domain</fullName>
    </submittedName>
</protein>
<sequence length="167" mass="18138">MGLPADQLSPGERVVLETREHWKHLLGAMLICAAAVVGLLVVVAISPDSGFLAWLDQAGWIAFVVVVAIFGLWPAVAWWNRTYTLTTERLATRSGVLRRSGRDIPLSRINDVAFDQGLLDRLVGCGTLRVSAASEEGTVVLKDIPHVHAVSLRMNELVRALGHPGQD</sequence>
<evidence type="ECO:0000256" key="1">
    <source>
        <dbReference type="SAM" id="Phobius"/>
    </source>
</evidence>
<feature type="transmembrane region" description="Helical" evidence="1">
    <location>
        <begin position="25"/>
        <end position="46"/>
    </location>
</feature>
<dbReference type="EMBL" id="JACCBG010000001">
    <property type="protein sequence ID" value="NYD40555.1"/>
    <property type="molecule type" value="Genomic_DNA"/>
</dbReference>
<dbReference type="InterPro" id="IPR005182">
    <property type="entry name" value="YdbS-like_PH"/>
</dbReference>
<dbReference type="PANTHER" id="PTHR37938">
    <property type="entry name" value="BLL0215 PROTEIN"/>
    <property type="match status" value="1"/>
</dbReference>
<evidence type="ECO:0000313" key="4">
    <source>
        <dbReference type="Proteomes" id="UP000535511"/>
    </source>
</evidence>
<dbReference type="RefSeq" id="WP_179662426.1">
    <property type="nucleotide sequence ID" value="NZ_JACCBG010000001.1"/>
</dbReference>
<gene>
    <name evidence="3" type="ORF">BJZ21_000638</name>
</gene>
<dbReference type="AlphaFoldDB" id="A0A7Y9J9G3"/>
<feature type="transmembrane region" description="Helical" evidence="1">
    <location>
        <begin position="58"/>
        <end position="79"/>
    </location>
</feature>
<accession>A0A7Y9J9G3</accession>
<keyword evidence="4" id="KW-1185">Reference proteome</keyword>
<reference evidence="3 4" key="1">
    <citation type="submission" date="2020-07" db="EMBL/GenBank/DDBJ databases">
        <title>Sequencing the genomes of 1000 actinobacteria strains.</title>
        <authorList>
            <person name="Klenk H.-P."/>
        </authorList>
    </citation>
    <scope>NUCLEOTIDE SEQUENCE [LARGE SCALE GENOMIC DNA]</scope>
    <source>
        <strain evidence="3 4">DSM 21350</strain>
    </source>
</reference>